<name>A0ACB7PCR4_9PEZI</name>
<accession>A0ACB7PCR4</accession>
<reference evidence="1 2" key="1">
    <citation type="journal article" date="2021" name="Nat. Commun.">
        <title>Genetic determinants of endophytism in the Arabidopsis root mycobiome.</title>
        <authorList>
            <person name="Mesny F."/>
            <person name="Miyauchi S."/>
            <person name="Thiergart T."/>
            <person name="Pickel B."/>
            <person name="Atanasova L."/>
            <person name="Karlsson M."/>
            <person name="Huettel B."/>
            <person name="Barry K.W."/>
            <person name="Haridas S."/>
            <person name="Chen C."/>
            <person name="Bauer D."/>
            <person name="Andreopoulos W."/>
            <person name="Pangilinan J."/>
            <person name="LaButti K."/>
            <person name="Riley R."/>
            <person name="Lipzen A."/>
            <person name="Clum A."/>
            <person name="Drula E."/>
            <person name="Henrissat B."/>
            <person name="Kohler A."/>
            <person name="Grigoriev I.V."/>
            <person name="Martin F.M."/>
            <person name="Hacquard S."/>
        </authorList>
    </citation>
    <scope>NUCLEOTIDE SEQUENCE [LARGE SCALE GENOMIC DNA]</scope>
    <source>
        <strain evidence="1 2">MPI-SDFR-AT-0079</strain>
    </source>
</reference>
<protein>
    <submittedName>
        <fullName evidence="1">Uncharacterized protein</fullName>
    </submittedName>
</protein>
<dbReference type="Proteomes" id="UP000724584">
    <property type="component" value="Unassembled WGS sequence"/>
</dbReference>
<comment type="caution">
    <text evidence="1">The sequence shown here is derived from an EMBL/GenBank/DDBJ whole genome shotgun (WGS) entry which is preliminary data.</text>
</comment>
<gene>
    <name evidence="1" type="ORF">F5144DRAFT_190143</name>
</gene>
<evidence type="ECO:0000313" key="2">
    <source>
        <dbReference type="Proteomes" id="UP000724584"/>
    </source>
</evidence>
<organism evidence="1 2">
    <name type="scientific">Chaetomium tenue</name>
    <dbReference type="NCBI Taxonomy" id="1854479"/>
    <lineage>
        <taxon>Eukaryota</taxon>
        <taxon>Fungi</taxon>
        <taxon>Dikarya</taxon>
        <taxon>Ascomycota</taxon>
        <taxon>Pezizomycotina</taxon>
        <taxon>Sordariomycetes</taxon>
        <taxon>Sordariomycetidae</taxon>
        <taxon>Sordariales</taxon>
        <taxon>Chaetomiaceae</taxon>
        <taxon>Chaetomium</taxon>
    </lineage>
</organism>
<keyword evidence="2" id="KW-1185">Reference proteome</keyword>
<sequence>MGTRHLICVFWKGKWFIAQYGQWDGYPEGQGVKIFNFLSFARNVENLKAGLENHIYEPTEDEITAINDECEAWDENRRGQNLPYEPRMFGVNQLYPSLARDTSAGILGMIARAGGAEATDGTEDDKEKKAKKIPVQLGLGFANDTLFCEWAYVVDLDKEVMEVYGGGERKHDGHRFKDVGDETRAVPAFICSFDFSEIYLMKSDQEFLEKVKKACDEKSQDEEEEEDEDTNLEAAGEEDEGAEGSAKGSP</sequence>
<dbReference type="EMBL" id="JAGIZQ010000003">
    <property type="protein sequence ID" value="KAH6636687.1"/>
    <property type="molecule type" value="Genomic_DNA"/>
</dbReference>
<evidence type="ECO:0000313" key="1">
    <source>
        <dbReference type="EMBL" id="KAH6636687.1"/>
    </source>
</evidence>
<proteinExistence type="predicted"/>